<accession>A0A438DAZ5</accession>
<feature type="compositionally biased region" description="Acidic residues" evidence="1">
    <location>
        <begin position="379"/>
        <end position="388"/>
    </location>
</feature>
<evidence type="ECO:0000313" key="3">
    <source>
        <dbReference type="Proteomes" id="UP000288805"/>
    </source>
</evidence>
<feature type="region of interest" description="Disordered" evidence="1">
    <location>
        <begin position="246"/>
        <end position="290"/>
    </location>
</feature>
<feature type="compositionally biased region" description="Polar residues" evidence="1">
    <location>
        <begin position="246"/>
        <end position="258"/>
    </location>
</feature>
<feature type="compositionally biased region" description="Polar residues" evidence="1">
    <location>
        <begin position="277"/>
        <end position="290"/>
    </location>
</feature>
<sequence length="634" mass="68996">MSANKETTSSSSSRDAHAEKSLDKLNVREFRERFCIPNGVLVELMDGEVMTTEKSEDNAIIFTKEQFNAGLRFPLPSLFKEFLYFTQIPPAYIHPNMVRVLMGCSILSMLFNLDLSLMEVLFVYSFKKGKNDIFSMVAHLPSLQLVTELPNSTKEEPRDMCWSGVPGLGYWSIRRGHFPQTVRPGKRDATHCAKLAGRCPGAPNLRHQYSPQEAAKEGSAWGALHSGDLPFYKKAFNASVRTTGSSAEEATSVNQPGSPHSDADVAEASCAEALPSSAPSTKETAAESQSLPYCEPSPLAFIPVKGPATRRSRPACDLKSGLIGRLQDCFLETIEVSCSSVQDDHPEGSETEMAEENPTTPTLVPDGGSPVEAQPAENEGADSGEESLPDALSGGSLVDDAACISASPFSYAELGEMLNGFHPAQMLLCLQQKCSKQQKCCVSGIRGMAQQRAALETGAAEASLSDAQEDNEALRIELAEAKSRENLYTPICMRRRRDGSIEGERTFCQIFRIFLHRVNQLASGSAGSAGSLSQLRGRNPGCSNAKRGMSIKGERIGEQRTWGDILERGNSAGKKNKRSVASSELRVWGKLQHCGFFEEESDNLSVLEVIIGMHGSYLVEILRLYCLGVDKKAT</sequence>
<feature type="region of interest" description="Disordered" evidence="1">
    <location>
        <begin position="341"/>
        <end position="392"/>
    </location>
</feature>
<proteinExistence type="predicted"/>
<evidence type="ECO:0000313" key="2">
    <source>
        <dbReference type="EMBL" id="RVW32625.1"/>
    </source>
</evidence>
<name>A0A438DAZ5_VITVI</name>
<reference evidence="2 3" key="1">
    <citation type="journal article" date="2018" name="PLoS Genet.">
        <title>Population sequencing reveals clonal diversity and ancestral inbreeding in the grapevine cultivar Chardonnay.</title>
        <authorList>
            <person name="Roach M.J."/>
            <person name="Johnson D.L."/>
            <person name="Bohlmann J."/>
            <person name="van Vuuren H.J."/>
            <person name="Jones S.J."/>
            <person name="Pretorius I.S."/>
            <person name="Schmidt S.A."/>
            <person name="Borneman A.R."/>
        </authorList>
    </citation>
    <scope>NUCLEOTIDE SEQUENCE [LARGE SCALE GENOMIC DNA]</scope>
    <source>
        <strain evidence="3">cv. Chardonnay</strain>
        <tissue evidence="2">Leaf</tissue>
    </source>
</reference>
<dbReference type="Proteomes" id="UP000288805">
    <property type="component" value="Unassembled WGS sequence"/>
</dbReference>
<organism evidence="2 3">
    <name type="scientific">Vitis vinifera</name>
    <name type="common">Grape</name>
    <dbReference type="NCBI Taxonomy" id="29760"/>
    <lineage>
        <taxon>Eukaryota</taxon>
        <taxon>Viridiplantae</taxon>
        <taxon>Streptophyta</taxon>
        <taxon>Embryophyta</taxon>
        <taxon>Tracheophyta</taxon>
        <taxon>Spermatophyta</taxon>
        <taxon>Magnoliopsida</taxon>
        <taxon>eudicotyledons</taxon>
        <taxon>Gunneridae</taxon>
        <taxon>Pentapetalae</taxon>
        <taxon>rosids</taxon>
        <taxon>Vitales</taxon>
        <taxon>Vitaceae</taxon>
        <taxon>Viteae</taxon>
        <taxon>Vitis</taxon>
    </lineage>
</organism>
<protein>
    <submittedName>
        <fullName evidence="2">Uncharacterized protein</fullName>
    </submittedName>
</protein>
<gene>
    <name evidence="2" type="ORF">CK203_076494</name>
</gene>
<dbReference type="AlphaFoldDB" id="A0A438DAZ5"/>
<dbReference type="EMBL" id="QGNW01001711">
    <property type="protein sequence ID" value="RVW32625.1"/>
    <property type="molecule type" value="Genomic_DNA"/>
</dbReference>
<evidence type="ECO:0000256" key="1">
    <source>
        <dbReference type="SAM" id="MobiDB-lite"/>
    </source>
</evidence>
<comment type="caution">
    <text evidence="2">The sequence shown here is derived from an EMBL/GenBank/DDBJ whole genome shotgun (WGS) entry which is preliminary data.</text>
</comment>